<evidence type="ECO:0000256" key="1">
    <source>
        <dbReference type="ARBA" id="ARBA00022737"/>
    </source>
</evidence>
<gene>
    <name evidence="6" type="ORF">BSAL_83610</name>
</gene>
<dbReference type="InterPro" id="IPR015943">
    <property type="entry name" value="WD40/YVTN_repeat-like_dom_sf"/>
</dbReference>
<keyword evidence="1" id="KW-0677">Repeat</keyword>
<dbReference type="PANTHER" id="PTHR44324">
    <property type="entry name" value="WD40 REPEAT DOMAIN 95"/>
    <property type="match status" value="1"/>
</dbReference>
<dbReference type="PANTHER" id="PTHR44324:SF4">
    <property type="entry name" value="WD40 REPEAT DOMAIN 95"/>
    <property type="match status" value="1"/>
</dbReference>
<dbReference type="Proteomes" id="UP000051952">
    <property type="component" value="Unassembled WGS sequence"/>
</dbReference>
<feature type="region of interest" description="Disordered" evidence="4">
    <location>
        <begin position="1"/>
        <end position="70"/>
    </location>
</feature>
<feature type="compositionally biased region" description="Basic and acidic residues" evidence="4">
    <location>
        <begin position="56"/>
        <end position="65"/>
    </location>
</feature>
<dbReference type="EMBL" id="CYKH01000941">
    <property type="protein sequence ID" value="CUG70737.1"/>
    <property type="molecule type" value="Genomic_DNA"/>
</dbReference>
<reference evidence="7" key="1">
    <citation type="submission" date="2015-09" db="EMBL/GenBank/DDBJ databases">
        <authorList>
            <consortium name="Pathogen Informatics"/>
        </authorList>
    </citation>
    <scope>NUCLEOTIDE SEQUENCE [LARGE SCALE GENOMIC DNA]</scope>
    <source>
        <strain evidence="7">Lake Konstanz</strain>
    </source>
</reference>
<dbReference type="InterPro" id="IPR036322">
    <property type="entry name" value="WD40_repeat_dom_sf"/>
</dbReference>
<feature type="non-terminal residue" evidence="6">
    <location>
        <position position="819"/>
    </location>
</feature>
<dbReference type="PROSITE" id="PS00018">
    <property type="entry name" value="EF_HAND_1"/>
    <property type="match status" value="1"/>
</dbReference>
<dbReference type="InterPro" id="IPR018247">
    <property type="entry name" value="EF_Hand_1_Ca_BS"/>
</dbReference>
<evidence type="ECO:0000259" key="5">
    <source>
        <dbReference type="PROSITE" id="PS50222"/>
    </source>
</evidence>
<dbReference type="SMART" id="SM00320">
    <property type="entry name" value="WD40"/>
    <property type="match status" value="5"/>
</dbReference>
<dbReference type="InterPro" id="IPR011992">
    <property type="entry name" value="EF-hand-dom_pair"/>
</dbReference>
<feature type="compositionally biased region" description="Polar residues" evidence="4">
    <location>
        <begin position="1"/>
        <end position="17"/>
    </location>
</feature>
<dbReference type="VEuPathDB" id="TriTrypDB:BSAL_83610"/>
<keyword evidence="2" id="KW-0106">Calcium</keyword>
<feature type="repeat" description="WD" evidence="3">
    <location>
        <begin position="456"/>
        <end position="497"/>
    </location>
</feature>
<dbReference type="SUPFAM" id="SSF47473">
    <property type="entry name" value="EF-hand"/>
    <property type="match status" value="1"/>
</dbReference>
<protein>
    <recommendedName>
        <fullName evidence="5">EF-hand domain-containing protein</fullName>
    </recommendedName>
</protein>
<dbReference type="OrthoDB" id="10251381at2759"/>
<dbReference type="PROSITE" id="PS50222">
    <property type="entry name" value="EF_HAND_2"/>
    <property type="match status" value="1"/>
</dbReference>
<feature type="compositionally biased region" description="Acidic residues" evidence="4">
    <location>
        <begin position="44"/>
        <end position="53"/>
    </location>
</feature>
<dbReference type="Pfam" id="PF00400">
    <property type="entry name" value="WD40"/>
    <property type="match status" value="1"/>
</dbReference>
<name>A0A0S4J3U5_BODSA</name>
<keyword evidence="7" id="KW-1185">Reference proteome</keyword>
<evidence type="ECO:0000256" key="2">
    <source>
        <dbReference type="ARBA" id="ARBA00022837"/>
    </source>
</evidence>
<evidence type="ECO:0000313" key="6">
    <source>
        <dbReference type="EMBL" id="CUG70737.1"/>
    </source>
</evidence>
<sequence>MMQNTEADNTPQASSSDPPERESNSGDEISPSGDQPLVSVTNPEGEEEEEALDDASAGKEGSERPDEADEFDPNLEEFAHEDFDFKMSALMTSFSDDMKSIVVAFREQQQVERLQEKERREAAKKARKSTKILTRADELAKKDQERLEDEALTKGVSMQLLRELKVAFEQKITVTGAAGVDEDEFLTLFGASLCKGKSEEETRHWFRAIDQNCSGSIQWDEVSNYLVNYHEYAEKIKTKQDDYFVPKPIEPRGTVTTRKHHRLTISKIVYSAALDVFYTCSNDGCVLSWNPGSLKASHVVHRSSECLWVYDIAIITANNRLIVLQSDRCFFMYDCFTSQNELRYELVRVFATQGVTTKTFKDGSTFYECVDRKKVTGNAVITVDHSAITERVMPNMRPATLLVASTVPIRCFDHVSGLSTGIGSGEAVVCGLETGWLEFYVLQVVSNVPLHPMMRLHSHKAMVTKVKYAPELNGVISCSLDGTIVVTDIDIRQVVQRLVINDPAMAKPQFDFEYKTYHNMLLSWTSRTLHVWNALTGARLTHLSDHEAPIIGATLNVDRMTAFVLLDNKTVKVWDMRNWRTLGEFQDETPRYCNDTLTFLLWSPRHHFLLSGCSELFALRPRDVQDRIDAGLVPSNRKHVGHLHRIRDARVIPMADHFVAVDTHDVGVWGVKTKKLLALWKWRDPEDHVTCFAVAPDNVRIAIGTETGALEMYNYACGFKIFALLHPEPNTAAVSSILFLETSASGGPPTCFASIGNAIHTWIADRENEDDLEPESTYRYPDPLAIIWWMVCIDARRQTLAVSLNNGELQIISAVSMVC</sequence>
<organism evidence="6 7">
    <name type="scientific">Bodo saltans</name>
    <name type="common">Flagellated protozoan</name>
    <dbReference type="NCBI Taxonomy" id="75058"/>
    <lineage>
        <taxon>Eukaryota</taxon>
        <taxon>Discoba</taxon>
        <taxon>Euglenozoa</taxon>
        <taxon>Kinetoplastea</taxon>
        <taxon>Metakinetoplastina</taxon>
        <taxon>Eubodonida</taxon>
        <taxon>Bodonidae</taxon>
        <taxon>Bodo</taxon>
    </lineage>
</organism>
<dbReference type="GO" id="GO:0005509">
    <property type="term" value="F:calcium ion binding"/>
    <property type="evidence" value="ECO:0007669"/>
    <property type="project" value="InterPro"/>
</dbReference>
<dbReference type="PROSITE" id="PS50082">
    <property type="entry name" value="WD_REPEATS_2"/>
    <property type="match status" value="1"/>
</dbReference>
<dbReference type="InterPro" id="IPR001680">
    <property type="entry name" value="WD40_rpt"/>
</dbReference>
<dbReference type="AlphaFoldDB" id="A0A0S4J3U5"/>
<evidence type="ECO:0000313" key="7">
    <source>
        <dbReference type="Proteomes" id="UP000051952"/>
    </source>
</evidence>
<feature type="domain" description="EF-hand" evidence="5">
    <location>
        <begin position="197"/>
        <end position="232"/>
    </location>
</feature>
<dbReference type="SUPFAM" id="SSF50978">
    <property type="entry name" value="WD40 repeat-like"/>
    <property type="match status" value="2"/>
</dbReference>
<dbReference type="InterPro" id="IPR051242">
    <property type="entry name" value="WD-EF-hand_domain"/>
</dbReference>
<accession>A0A0S4J3U5</accession>
<dbReference type="Gene3D" id="2.130.10.10">
    <property type="entry name" value="YVTN repeat-like/Quinoprotein amine dehydrogenase"/>
    <property type="match status" value="3"/>
</dbReference>
<dbReference type="InterPro" id="IPR002048">
    <property type="entry name" value="EF_hand_dom"/>
</dbReference>
<dbReference type="Gene3D" id="1.10.238.10">
    <property type="entry name" value="EF-hand"/>
    <property type="match status" value="1"/>
</dbReference>
<proteinExistence type="predicted"/>
<keyword evidence="3" id="KW-0853">WD repeat</keyword>
<evidence type="ECO:0000256" key="4">
    <source>
        <dbReference type="SAM" id="MobiDB-lite"/>
    </source>
</evidence>
<evidence type="ECO:0000256" key="3">
    <source>
        <dbReference type="PROSITE-ProRule" id="PRU00221"/>
    </source>
</evidence>